<protein>
    <submittedName>
        <fullName evidence="2">PKS-NRPS hybrid synthetase</fullName>
    </submittedName>
</protein>
<sequence>VPSEAIIHLPERGAMKRTFNRSRQHGLPTNPKSLEELGDIPDEFRLTLARKQFMCFDSFQEDEEGKRIIVFASKSSLKKLSRSKIWQADGTFDTAPDIFTQILAIHGEYRGETLPLAYALLPDKLESSYRRALLAILDTIEDFSLPAPHPTTFISDLEKGLNNAITALFPNARQLRLCLFHLRQAAFRKVQSLGLQAAYRDEEDSSVRDSFREMVGLAFVPPEDVEECFTEAKNNLPPAMHAFGEYFETTYVKGRVLRGRRRAAPPRYTPALWNQYLAALNNEPRTNNATEAWHNRFQTVVGKSHPTLFHLIKEFKKEEADSTVMMAELDAGKKIRQPQRAKYQRINQRLQRLAESYGQFKEEGRVLEYLRACRHNVGH</sequence>
<accession>A0AAE1H152</accession>
<dbReference type="Pfam" id="PF10551">
    <property type="entry name" value="MULE"/>
    <property type="match status" value="1"/>
</dbReference>
<dbReference type="Proteomes" id="UP001219518">
    <property type="component" value="Unassembled WGS sequence"/>
</dbReference>
<evidence type="ECO:0000313" key="2">
    <source>
        <dbReference type="EMBL" id="KAK3911700.1"/>
    </source>
</evidence>
<feature type="domain" description="MULE transposase" evidence="1">
    <location>
        <begin position="85"/>
        <end position="183"/>
    </location>
</feature>
<dbReference type="AlphaFoldDB" id="A0AAE1H152"/>
<name>A0AAE1H152_9NEOP</name>
<evidence type="ECO:0000313" key="3">
    <source>
        <dbReference type="Proteomes" id="UP001219518"/>
    </source>
</evidence>
<gene>
    <name evidence="2" type="ORF">KUF71_021361</name>
</gene>
<organism evidence="2 3">
    <name type="scientific">Frankliniella fusca</name>
    <dbReference type="NCBI Taxonomy" id="407009"/>
    <lineage>
        <taxon>Eukaryota</taxon>
        <taxon>Metazoa</taxon>
        <taxon>Ecdysozoa</taxon>
        <taxon>Arthropoda</taxon>
        <taxon>Hexapoda</taxon>
        <taxon>Insecta</taxon>
        <taxon>Pterygota</taxon>
        <taxon>Neoptera</taxon>
        <taxon>Paraneoptera</taxon>
        <taxon>Thysanoptera</taxon>
        <taxon>Terebrantia</taxon>
        <taxon>Thripoidea</taxon>
        <taxon>Thripidae</taxon>
        <taxon>Frankliniella</taxon>
    </lineage>
</organism>
<reference evidence="2" key="1">
    <citation type="submission" date="2021-07" db="EMBL/GenBank/DDBJ databases">
        <authorList>
            <person name="Catto M.A."/>
            <person name="Jacobson A."/>
            <person name="Kennedy G."/>
            <person name="Labadie P."/>
            <person name="Hunt B.G."/>
            <person name="Srinivasan R."/>
        </authorList>
    </citation>
    <scope>NUCLEOTIDE SEQUENCE</scope>
    <source>
        <strain evidence="2">PL_HMW_Pooled</strain>
        <tissue evidence="2">Head</tissue>
    </source>
</reference>
<keyword evidence="3" id="KW-1185">Reference proteome</keyword>
<comment type="caution">
    <text evidence="2">The sequence shown here is derived from an EMBL/GenBank/DDBJ whole genome shotgun (WGS) entry which is preliminary data.</text>
</comment>
<dbReference type="PANTHER" id="PTHR47160:SF10">
    <property type="entry name" value="MULE TRANSPOSASE DOMAIN-CONTAINING PROTEIN"/>
    <property type="match status" value="1"/>
</dbReference>
<proteinExistence type="predicted"/>
<dbReference type="EMBL" id="JAHWGI010000284">
    <property type="protein sequence ID" value="KAK3911700.1"/>
    <property type="molecule type" value="Genomic_DNA"/>
</dbReference>
<evidence type="ECO:0000259" key="1">
    <source>
        <dbReference type="Pfam" id="PF10551"/>
    </source>
</evidence>
<reference evidence="2" key="2">
    <citation type="journal article" date="2023" name="BMC Genomics">
        <title>Pest status, molecular evolution, and epigenetic factors derived from the genome assembly of Frankliniella fusca, a thysanopteran phytovirus vector.</title>
        <authorList>
            <person name="Catto M.A."/>
            <person name="Labadie P.E."/>
            <person name="Jacobson A.L."/>
            <person name="Kennedy G.G."/>
            <person name="Srinivasan R."/>
            <person name="Hunt B.G."/>
        </authorList>
    </citation>
    <scope>NUCLEOTIDE SEQUENCE</scope>
    <source>
        <strain evidence="2">PL_HMW_Pooled</strain>
    </source>
</reference>
<feature type="non-terminal residue" evidence="2">
    <location>
        <position position="1"/>
    </location>
</feature>
<dbReference type="InterPro" id="IPR018289">
    <property type="entry name" value="MULE_transposase_dom"/>
</dbReference>
<dbReference type="PANTHER" id="PTHR47160">
    <property type="entry name" value="PUTATIVE-RELATED"/>
    <property type="match status" value="1"/>
</dbReference>